<name>A0A143WRF0_9ENTR</name>
<evidence type="ECO:0008006" key="3">
    <source>
        <dbReference type="Google" id="ProtNLM"/>
    </source>
</evidence>
<dbReference type="AlphaFoldDB" id="A0A143WRF0"/>
<evidence type="ECO:0000313" key="2">
    <source>
        <dbReference type="Proteomes" id="UP000095665"/>
    </source>
</evidence>
<dbReference type="EMBL" id="LN999832">
    <property type="protein sequence ID" value="CUX96325.1"/>
    <property type="molecule type" value="Genomic_DNA"/>
</dbReference>
<dbReference type="Pfam" id="PF05258">
    <property type="entry name" value="DciA"/>
    <property type="match status" value="1"/>
</dbReference>
<dbReference type="OrthoDB" id="5767011at2"/>
<accession>A0A143WRF0</accession>
<keyword evidence="2" id="KW-1185">Reference proteome</keyword>
<evidence type="ECO:0000313" key="1">
    <source>
        <dbReference type="EMBL" id="CUX96325.1"/>
    </source>
</evidence>
<protein>
    <recommendedName>
        <fullName evidence="3">Zn-ribbon-containing, possibly RNA-binding protein and truncated derivatives</fullName>
    </recommendedName>
</protein>
<gene>
    <name evidence="1" type="ORF">FVIR_GE00485</name>
</gene>
<dbReference type="Proteomes" id="UP000095665">
    <property type="component" value="Chromosome I"/>
</dbReference>
<dbReference type="PATRIC" id="fig|1070130.3.peg.811"/>
<sequence length="109" mass="12655">MRDSRPHPVNRLFSEIDKNGHVSLSKIQQHCMLLLKLNRIVNTLLPIPLRPWCRVANIRQGILILETANANWKLRLYYEQFHLLSSLRAQILPSLLSIDIKINPGLARK</sequence>
<dbReference type="STRING" id="1070130.FVIR_GE00485"/>
<dbReference type="InterPro" id="IPR007922">
    <property type="entry name" value="DciA-like"/>
</dbReference>
<reference evidence="2" key="1">
    <citation type="submission" date="2016-01" db="EMBL/GenBank/DDBJ databases">
        <authorList>
            <person name="Husnik F."/>
        </authorList>
    </citation>
    <scope>NUCLEOTIDE SEQUENCE [LARGE SCALE GENOMIC DNA]</scope>
</reference>
<organism evidence="1 2">
    <name type="scientific">Candidatus Gullanella endobia</name>
    <dbReference type="NCBI Taxonomy" id="1070130"/>
    <lineage>
        <taxon>Bacteria</taxon>
        <taxon>Pseudomonadati</taxon>
        <taxon>Pseudomonadota</taxon>
        <taxon>Gammaproteobacteria</taxon>
        <taxon>Enterobacterales</taxon>
        <taxon>Enterobacteriaceae</taxon>
        <taxon>Candidatus Gullanella</taxon>
    </lineage>
</organism>
<proteinExistence type="predicted"/>
<dbReference type="KEGG" id="ged:FVIR_GE00485"/>